<dbReference type="eggNOG" id="COG2372">
    <property type="taxonomic scope" value="Bacteria"/>
</dbReference>
<protein>
    <recommendedName>
        <fullName evidence="7">CopC domain-containing protein</fullName>
    </recommendedName>
</protein>
<comment type="subcellular location">
    <subcellularLocation>
        <location evidence="1">Cell envelope</location>
    </subcellularLocation>
</comment>
<evidence type="ECO:0000259" key="7">
    <source>
        <dbReference type="Pfam" id="PF04234"/>
    </source>
</evidence>
<evidence type="ECO:0000256" key="5">
    <source>
        <dbReference type="SAM" id="Phobius"/>
    </source>
</evidence>
<keyword evidence="9" id="KW-1185">Reference proteome</keyword>
<sequence>MIAKLARCLMVVAVLFILASPASAHISVIDSSPKPESTVTALISEIKLVFSGNPVSGEGTTIDLVGPTGKHFGTGCVDVKGNTVIAPVFMGAGGKYTVRWSVKSGDGHTNNGSYKFDYVPPKNALQAAGFAGEQKCNKELSDRMVDAGKSARAAVEHGKKADEQSSLSIYVILSVILVFVLVVLAVIVVFLIARKKSLEGS</sequence>
<dbReference type="GO" id="GO:0005507">
    <property type="term" value="F:copper ion binding"/>
    <property type="evidence" value="ECO:0007669"/>
    <property type="project" value="InterPro"/>
</dbReference>
<dbReference type="Gene3D" id="2.60.40.1220">
    <property type="match status" value="1"/>
</dbReference>
<evidence type="ECO:0000256" key="1">
    <source>
        <dbReference type="ARBA" id="ARBA00004196"/>
    </source>
</evidence>
<keyword evidence="3 6" id="KW-0732">Signal</keyword>
<evidence type="ECO:0000313" key="9">
    <source>
        <dbReference type="Proteomes" id="UP000002200"/>
    </source>
</evidence>
<dbReference type="STRING" id="203267.TWT_740"/>
<dbReference type="InterPro" id="IPR032694">
    <property type="entry name" value="CopC/D"/>
</dbReference>
<dbReference type="PANTHER" id="PTHR34820">
    <property type="entry name" value="INNER MEMBRANE PROTEIN YEBZ"/>
    <property type="match status" value="1"/>
</dbReference>
<feature type="domain" description="CopC" evidence="7">
    <location>
        <begin position="25"/>
        <end position="117"/>
    </location>
</feature>
<dbReference type="Proteomes" id="UP000002200">
    <property type="component" value="Chromosome"/>
</dbReference>
<dbReference type="GO" id="GO:0042597">
    <property type="term" value="C:periplasmic space"/>
    <property type="evidence" value="ECO:0007669"/>
    <property type="project" value="InterPro"/>
</dbReference>
<dbReference type="PANTHER" id="PTHR34820:SF4">
    <property type="entry name" value="INNER MEMBRANE PROTEIN YEBZ"/>
    <property type="match status" value="1"/>
</dbReference>
<dbReference type="SUPFAM" id="SSF81296">
    <property type="entry name" value="E set domains"/>
    <property type="match status" value="1"/>
</dbReference>
<keyword evidence="5" id="KW-0812">Transmembrane</keyword>
<keyword evidence="4" id="KW-0186">Copper</keyword>
<reference evidence="8 9" key="1">
    <citation type="journal article" date="2003" name="Genome Res.">
        <title>Tropheryma whipplei twist: a human pathogenic Actinobacteria with a reduced genome.</title>
        <authorList>
            <person name="Raoult D."/>
            <person name="Ogata H."/>
            <person name="Audic S."/>
            <person name="Robert C."/>
            <person name="Suhre K."/>
            <person name="Drancourt M."/>
            <person name="Claverie J.-M."/>
        </authorList>
    </citation>
    <scope>NUCLEOTIDE SEQUENCE [LARGE SCALE GENOMIC DNA]</scope>
    <source>
        <strain evidence="8 9">Twist</strain>
    </source>
</reference>
<dbReference type="HOGENOM" id="CLU_087859_0_0_11"/>
<dbReference type="EMBL" id="AE014184">
    <property type="protein sequence ID" value="AAO44837.1"/>
    <property type="molecule type" value="Genomic_DNA"/>
</dbReference>
<accession>Q83FI6</accession>
<keyword evidence="2" id="KW-0479">Metal-binding</keyword>
<dbReference type="GO" id="GO:0005886">
    <property type="term" value="C:plasma membrane"/>
    <property type="evidence" value="ECO:0007669"/>
    <property type="project" value="TreeGrafter"/>
</dbReference>
<dbReference type="InterPro" id="IPR014755">
    <property type="entry name" value="Cu-Rt/internalin_Ig-like"/>
</dbReference>
<dbReference type="RefSeq" id="WP_011102758.1">
    <property type="nucleotide sequence ID" value="NC_004572.3"/>
</dbReference>
<feature type="transmembrane region" description="Helical" evidence="5">
    <location>
        <begin position="169"/>
        <end position="193"/>
    </location>
</feature>
<dbReference type="AlphaFoldDB" id="Q83FI6"/>
<dbReference type="OrthoDB" id="5242236at2"/>
<keyword evidence="5" id="KW-1133">Transmembrane helix</keyword>
<keyword evidence="5" id="KW-0472">Membrane</keyword>
<name>Q83FI6_TROWT</name>
<evidence type="ECO:0000313" key="8">
    <source>
        <dbReference type="EMBL" id="AAO44837.1"/>
    </source>
</evidence>
<feature type="chain" id="PRO_5004300524" description="CopC domain-containing protein" evidence="6">
    <location>
        <begin position="25"/>
        <end position="201"/>
    </location>
</feature>
<evidence type="ECO:0000256" key="6">
    <source>
        <dbReference type="SAM" id="SignalP"/>
    </source>
</evidence>
<dbReference type="InterPro" id="IPR014756">
    <property type="entry name" value="Ig_E-set"/>
</dbReference>
<dbReference type="InterPro" id="IPR007348">
    <property type="entry name" value="CopC_dom"/>
</dbReference>
<dbReference type="GO" id="GO:0046688">
    <property type="term" value="P:response to copper ion"/>
    <property type="evidence" value="ECO:0007669"/>
    <property type="project" value="InterPro"/>
</dbReference>
<evidence type="ECO:0000256" key="4">
    <source>
        <dbReference type="ARBA" id="ARBA00023008"/>
    </source>
</evidence>
<organism evidence="8 9">
    <name type="scientific">Tropheryma whipplei (strain Twist)</name>
    <name type="common">Whipple's bacillus</name>
    <dbReference type="NCBI Taxonomy" id="203267"/>
    <lineage>
        <taxon>Bacteria</taxon>
        <taxon>Bacillati</taxon>
        <taxon>Actinomycetota</taxon>
        <taxon>Actinomycetes</taxon>
        <taxon>Micrococcales</taxon>
        <taxon>Tropherymataceae</taxon>
        <taxon>Tropheryma</taxon>
    </lineage>
</organism>
<dbReference type="GO" id="GO:0006825">
    <property type="term" value="P:copper ion transport"/>
    <property type="evidence" value="ECO:0007669"/>
    <property type="project" value="InterPro"/>
</dbReference>
<feature type="signal peptide" evidence="6">
    <location>
        <begin position="1"/>
        <end position="24"/>
    </location>
</feature>
<dbReference type="KEGG" id="twh:TWT_740"/>
<evidence type="ECO:0000256" key="3">
    <source>
        <dbReference type="ARBA" id="ARBA00022729"/>
    </source>
</evidence>
<proteinExistence type="predicted"/>
<evidence type="ECO:0000256" key="2">
    <source>
        <dbReference type="ARBA" id="ARBA00022723"/>
    </source>
</evidence>
<gene>
    <name evidence="8" type="ordered locus">TWT_740</name>
</gene>
<dbReference type="GO" id="GO:0030313">
    <property type="term" value="C:cell envelope"/>
    <property type="evidence" value="ECO:0007669"/>
    <property type="project" value="UniProtKB-SubCell"/>
</dbReference>
<dbReference type="Pfam" id="PF04234">
    <property type="entry name" value="CopC"/>
    <property type="match status" value="1"/>
</dbReference>